<dbReference type="Proteomes" id="UP000609879">
    <property type="component" value="Unassembled WGS sequence"/>
</dbReference>
<dbReference type="Gene3D" id="3.40.50.150">
    <property type="entry name" value="Vaccinia Virus protein VP39"/>
    <property type="match status" value="1"/>
</dbReference>
<evidence type="ECO:0000313" key="4">
    <source>
        <dbReference type="Proteomes" id="UP000609879"/>
    </source>
</evidence>
<dbReference type="InterPro" id="IPR025714">
    <property type="entry name" value="Methyltranfer_dom"/>
</dbReference>
<reference evidence="3 4" key="1">
    <citation type="submission" date="2021-01" db="EMBL/GenBank/DDBJ databases">
        <title>Whole genome shotgun sequence of Actinoplanes deccanensis NBRC 13994.</title>
        <authorList>
            <person name="Komaki H."/>
            <person name="Tamura T."/>
        </authorList>
    </citation>
    <scope>NUCLEOTIDE SEQUENCE [LARGE SCALE GENOMIC DNA]</scope>
    <source>
        <strain evidence="3 4">NBRC 13994</strain>
    </source>
</reference>
<evidence type="ECO:0000259" key="2">
    <source>
        <dbReference type="SMART" id="SM00828"/>
    </source>
</evidence>
<gene>
    <name evidence="3" type="ORF">Ade02nite_63610</name>
</gene>
<dbReference type="SUPFAM" id="SSF53335">
    <property type="entry name" value="S-adenosyl-L-methionine-dependent methyltransferases"/>
    <property type="match status" value="1"/>
</dbReference>
<evidence type="ECO:0000313" key="3">
    <source>
        <dbReference type="EMBL" id="GID77720.1"/>
    </source>
</evidence>
<dbReference type="InterPro" id="IPR036388">
    <property type="entry name" value="WH-like_DNA-bd_sf"/>
</dbReference>
<dbReference type="SMART" id="SM00828">
    <property type="entry name" value="PKS_MT"/>
    <property type="match status" value="1"/>
</dbReference>
<dbReference type="CDD" id="cd02440">
    <property type="entry name" value="AdoMet_MTases"/>
    <property type="match status" value="1"/>
</dbReference>
<organism evidence="3 4">
    <name type="scientific">Paractinoplanes deccanensis</name>
    <dbReference type="NCBI Taxonomy" id="113561"/>
    <lineage>
        <taxon>Bacteria</taxon>
        <taxon>Bacillati</taxon>
        <taxon>Actinomycetota</taxon>
        <taxon>Actinomycetes</taxon>
        <taxon>Micromonosporales</taxon>
        <taxon>Micromonosporaceae</taxon>
        <taxon>Paractinoplanes</taxon>
    </lineage>
</organism>
<dbReference type="InterPro" id="IPR020803">
    <property type="entry name" value="MeTfrase_dom"/>
</dbReference>
<dbReference type="InterPro" id="IPR053173">
    <property type="entry name" value="SAM-binding_MTase"/>
</dbReference>
<evidence type="ECO:0000256" key="1">
    <source>
        <dbReference type="ARBA" id="ARBA00022679"/>
    </source>
</evidence>
<dbReference type="Pfam" id="PF13847">
    <property type="entry name" value="Methyltransf_31"/>
    <property type="match status" value="1"/>
</dbReference>
<dbReference type="GO" id="GO:0032259">
    <property type="term" value="P:methylation"/>
    <property type="evidence" value="ECO:0007669"/>
    <property type="project" value="UniProtKB-KW"/>
</dbReference>
<feature type="domain" description="Polyketide synthase-like methyltransferase" evidence="2">
    <location>
        <begin position="156"/>
        <end position="357"/>
    </location>
</feature>
<keyword evidence="3" id="KW-0489">Methyltransferase</keyword>
<dbReference type="Gene3D" id="1.10.10.10">
    <property type="entry name" value="Winged helix-like DNA-binding domain superfamily/Winged helix DNA-binding domain"/>
    <property type="match status" value="1"/>
</dbReference>
<keyword evidence="1" id="KW-0808">Transferase</keyword>
<keyword evidence="4" id="KW-1185">Reference proteome</keyword>
<protein>
    <submittedName>
        <fullName evidence="3">SAM-dependent methyltransferase</fullName>
    </submittedName>
</protein>
<dbReference type="PANTHER" id="PTHR45128">
    <property type="entry name" value="METHYLTRANSFERASE TYPE 11"/>
    <property type="match status" value="1"/>
</dbReference>
<sequence length="363" mass="38733">MTTTMPAPATDTLAERVVSATTAALELYGIHLGRRLDLYAELAEEPLTYPQLARRAGIAPRYAREWLEQQAVAGILHTSPEDPAEARRYALPEAYRPVLLEADHPAHVAPLADMVAGIAGVLGRLPDAYRTGAGVPYAAYGTAFRRGQGGINRPMFANDLPGWLAALPDVSARLATAPLARVADIGCGEGWSSVALARQLPKAAVDGYDSDPASVEAARRHAAEAGLNDRVRFHTADATTLAGPYDLILIFEALHDLARPDLVLRAAREALADGGTVLVADERVADSFTAPGDDVERLMYGWSITHCLPAALTENPSAALGTALRAGTVHALAREAGFHPTEPPIANDFLRFYRLDPAERSGR</sequence>
<dbReference type="InterPro" id="IPR036390">
    <property type="entry name" value="WH_DNA-bd_sf"/>
</dbReference>
<name>A0ABQ3YCJ7_9ACTN</name>
<dbReference type="RefSeq" id="WP_239169212.1">
    <property type="nucleotide sequence ID" value="NZ_BAAABO010000063.1"/>
</dbReference>
<dbReference type="SUPFAM" id="SSF46785">
    <property type="entry name" value="Winged helix' DNA-binding domain"/>
    <property type="match status" value="1"/>
</dbReference>
<dbReference type="GO" id="GO:0008168">
    <property type="term" value="F:methyltransferase activity"/>
    <property type="evidence" value="ECO:0007669"/>
    <property type="project" value="UniProtKB-KW"/>
</dbReference>
<comment type="caution">
    <text evidence="3">The sequence shown here is derived from an EMBL/GenBank/DDBJ whole genome shotgun (WGS) entry which is preliminary data.</text>
</comment>
<dbReference type="Pfam" id="PF21320">
    <property type="entry name" value="WHD_Rv2258c"/>
    <property type="match status" value="1"/>
</dbReference>
<dbReference type="InterPro" id="IPR029063">
    <property type="entry name" value="SAM-dependent_MTases_sf"/>
</dbReference>
<accession>A0ABQ3YCJ7</accession>
<proteinExistence type="predicted"/>
<dbReference type="EMBL" id="BOMI01000127">
    <property type="protein sequence ID" value="GID77720.1"/>
    <property type="molecule type" value="Genomic_DNA"/>
</dbReference>
<dbReference type="InterPro" id="IPR048711">
    <property type="entry name" value="WHD_Rv2258c"/>
</dbReference>